<dbReference type="EMBL" id="VWGP01000013">
    <property type="protein sequence ID" value="KAA4533109.1"/>
    <property type="molecule type" value="Genomic_DNA"/>
</dbReference>
<dbReference type="InterPro" id="IPR001789">
    <property type="entry name" value="Sig_transdc_resp-reg_receiver"/>
</dbReference>
<feature type="domain" description="Histidine kinase" evidence="11">
    <location>
        <begin position="844"/>
        <end position="1062"/>
    </location>
</feature>
<feature type="domain" description="HTH araC/xylS-type" evidence="10">
    <location>
        <begin position="1252"/>
        <end position="1351"/>
    </location>
</feature>
<dbReference type="InterPro" id="IPR018060">
    <property type="entry name" value="HTH_AraC"/>
</dbReference>
<comment type="caution">
    <text evidence="13">The sequence shown here is derived from an EMBL/GenBank/DDBJ whole genome shotgun (WGS) entry which is preliminary data.</text>
</comment>
<dbReference type="PRINTS" id="PR00344">
    <property type="entry name" value="BCTRLSENSOR"/>
</dbReference>
<dbReference type="InterPro" id="IPR015943">
    <property type="entry name" value="WD40/YVTN_repeat-like_dom_sf"/>
</dbReference>
<proteinExistence type="predicted"/>
<dbReference type="SUPFAM" id="SSF47384">
    <property type="entry name" value="Homodimeric domain of signal transducing histidine kinase"/>
    <property type="match status" value="1"/>
</dbReference>
<keyword evidence="3 7" id="KW-0597">Phosphoprotein</keyword>
<dbReference type="Gene3D" id="1.10.10.60">
    <property type="entry name" value="Homeodomain-like"/>
    <property type="match status" value="1"/>
</dbReference>
<dbReference type="Gene3D" id="2.130.10.10">
    <property type="entry name" value="YVTN repeat-like/Quinoprotein amine dehydrogenase"/>
    <property type="match status" value="2"/>
</dbReference>
<dbReference type="EC" id="2.7.13.3" evidence="2"/>
<dbReference type="PROSITE" id="PS50110">
    <property type="entry name" value="RESPONSE_REGULATORY"/>
    <property type="match status" value="1"/>
</dbReference>
<comment type="catalytic activity">
    <reaction evidence="1">
        <text>ATP + protein L-histidine = ADP + protein N-phospho-L-histidine.</text>
        <dbReference type="EC" id="2.7.13.3"/>
    </reaction>
</comment>
<evidence type="ECO:0000256" key="2">
    <source>
        <dbReference type="ARBA" id="ARBA00012438"/>
    </source>
</evidence>
<evidence type="ECO:0000256" key="3">
    <source>
        <dbReference type="ARBA" id="ARBA00022553"/>
    </source>
</evidence>
<dbReference type="SMART" id="SM00342">
    <property type="entry name" value="HTH_ARAC"/>
    <property type="match status" value="1"/>
</dbReference>
<keyword evidence="9" id="KW-1133">Transmembrane helix</keyword>
<evidence type="ECO:0000256" key="7">
    <source>
        <dbReference type="PROSITE-ProRule" id="PRU00169"/>
    </source>
</evidence>
<keyword evidence="9" id="KW-0812">Transmembrane</keyword>
<feature type="domain" description="Response regulatory" evidence="12">
    <location>
        <begin position="1093"/>
        <end position="1208"/>
    </location>
</feature>
<dbReference type="GO" id="GO:0000155">
    <property type="term" value="F:phosphorelay sensor kinase activity"/>
    <property type="evidence" value="ECO:0007669"/>
    <property type="project" value="InterPro"/>
</dbReference>
<dbReference type="PANTHER" id="PTHR43547">
    <property type="entry name" value="TWO-COMPONENT HISTIDINE KINASE"/>
    <property type="match status" value="1"/>
</dbReference>
<feature type="transmembrane region" description="Helical" evidence="9">
    <location>
        <begin position="783"/>
        <end position="801"/>
    </location>
</feature>
<dbReference type="Gene3D" id="3.40.50.2300">
    <property type="match status" value="1"/>
</dbReference>
<dbReference type="PANTHER" id="PTHR43547:SF2">
    <property type="entry name" value="HYBRID SIGNAL TRANSDUCTION HISTIDINE KINASE C"/>
    <property type="match status" value="1"/>
</dbReference>
<name>A0A5M5M1L4_BACOV</name>
<dbReference type="InterPro" id="IPR005467">
    <property type="entry name" value="His_kinase_dom"/>
</dbReference>
<dbReference type="Pfam" id="PF07495">
    <property type="entry name" value="Y_Y_Y"/>
    <property type="match status" value="1"/>
</dbReference>
<dbReference type="CDD" id="cd17574">
    <property type="entry name" value="REC_OmpR"/>
    <property type="match status" value="1"/>
</dbReference>
<feature type="modified residue" description="4-aspartylphosphate" evidence="7">
    <location>
        <position position="1141"/>
    </location>
</feature>
<dbReference type="InterPro" id="IPR011110">
    <property type="entry name" value="Reg_prop"/>
</dbReference>
<dbReference type="Pfam" id="PF07494">
    <property type="entry name" value="Reg_prop"/>
    <property type="match status" value="4"/>
</dbReference>
<dbReference type="InterPro" id="IPR011006">
    <property type="entry name" value="CheY-like_superfamily"/>
</dbReference>
<dbReference type="FunFam" id="1.10.287.130:FF:000034">
    <property type="entry name" value="Two-component system sensor histidine kinase/response regulator"/>
    <property type="match status" value="1"/>
</dbReference>
<dbReference type="Pfam" id="PF00072">
    <property type="entry name" value="Response_reg"/>
    <property type="match status" value="1"/>
</dbReference>
<dbReference type="RefSeq" id="WP_087336569.1">
    <property type="nucleotide sequence ID" value="NZ_RCXR01000006.1"/>
</dbReference>
<dbReference type="InterPro" id="IPR036097">
    <property type="entry name" value="HisK_dim/P_sf"/>
</dbReference>
<dbReference type="InterPro" id="IPR018062">
    <property type="entry name" value="HTH_AraC-typ_CS"/>
</dbReference>
<keyword evidence="6" id="KW-0804">Transcription</keyword>
<dbReference type="Pfam" id="PF02518">
    <property type="entry name" value="HATPase_c"/>
    <property type="match status" value="1"/>
</dbReference>
<evidence type="ECO:0000259" key="10">
    <source>
        <dbReference type="PROSITE" id="PS01124"/>
    </source>
</evidence>
<dbReference type="PROSITE" id="PS50109">
    <property type="entry name" value="HIS_KIN"/>
    <property type="match status" value="1"/>
</dbReference>
<dbReference type="SUPFAM" id="SSF63829">
    <property type="entry name" value="Calcium-dependent phosphotriesterase"/>
    <property type="match status" value="3"/>
</dbReference>
<dbReference type="SUPFAM" id="SSF52172">
    <property type="entry name" value="CheY-like"/>
    <property type="match status" value="1"/>
</dbReference>
<dbReference type="PROSITE" id="PS00041">
    <property type="entry name" value="HTH_ARAC_FAMILY_1"/>
    <property type="match status" value="1"/>
</dbReference>
<dbReference type="Gene3D" id="3.30.565.10">
    <property type="entry name" value="Histidine kinase-like ATPase, C-terminal domain"/>
    <property type="match status" value="1"/>
</dbReference>
<dbReference type="SMART" id="SM00448">
    <property type="entry name" value="REC"/>
    <property type="match status" value="1"/>
</dbReference>
<dbReference type="Gene3D" id="1.10.287.130">
    <property type="match status" value="1"/>
</dbReference>
<evidence type="ECO:0000256" key="8">
    <source>
        <dbReference type="SAM" id="Coils"/>
    </source>
</evidence>
<dbReference type="InterPro" id="IPR011123">
    <property type="entry name" value="Y_Y_Y"/>
</dbReference>
<dbReference type="GO" id="GO:0043565">
    <property type="term" value="F:sequence-specific DNA binding"/>
    <property type="evidence" value="ECO:0007669"/>
    <property type="project" value="InterPro"/>
</dbReference>
<dbReference type="Pfam" id="PF12833">
    <property type="entry name" value="HTH_18"/>
    <property type="match status" value="1"/>
</dbReference>
<dbReference type="Gene3D" id="2.60.40.10">
    <property type="entry name" value="Immunoglobulins"/>
    <property type="match status" value="1"/>
</dbReference>
<evidence type="ECO:0000256" key="5">
    <source>
        <dbReference type="ARBA" id="ARBA00023125"/>
    </source>
</evidence>
<dbReference type="SMART" id="SM00387">
    <property type="entry name" value="HATPase_c"/>
    <property type="match status" value="1"/>
</dbReference>
<keyword evidence="4" id="KW-0805">Transcription regulation</keyword>
<dbReference type="InterPro" id="IPR003661">
    <property type="entry name" value="HisK_dim/P_dom"/>
</dbReference>
<reference evidence="13 14" key="1">
    <citation type="journal article" date="2019" name="Nat. Med.">
        <title>A library of human gut bacterial isolates paired with longitudinal multiomics data enables mechanistic microbiome research.</title>
        <authorList>
            <person name="Poyet M."/>
            <person name="Groussin M."/>
            <person name="Gibbons S.M."/>
            <person name="Avila-Pacheco J."/>
            <person name="Jiang X."/>
            <person name="Kearney S.M."/>
            <person name="Perrotta A.R."/>
            <person name="Berdy B."/>
            <person name="Zhao S."/>
            <person name="Lieberman T.D."/>
            <person name="Swanson P.K."/>
            <person name="Smith M."/>
            <person name="Roesemann S."/>
            <person name="Alexander J.E."/>
            <person name="Rich S.A."/>
            <person name="Livny J."/>
            <person name="Vlamakis H."/>
            <person name="Clish C."/>
            <person name="Bullock K."/>
            <person name="Deik A."/>
            <person name="Scott J."/>
            <person name="Pierce K.A."/>
            <person name="Xavier R.J."/>
            <person name="Alm E.J."/>
        </authorList>
    </citation>
    <scope>NUCLEOTIDE SEQUENCE [LARGE SCALE GENOMIC DNA]</scope>
    <source>
        <strain evidence="13 14">BIOML-A41</strain>
    </source>
</reference>
<dbReference type="GO" id="GO:0003700">
    <property type="term" value="F:DNA-binding transcription factor activity"/>
    <property type="evidence" value="ECO:0007669"/>
    <property type="project" value="InterPro"/>
</dbReference>
<evidence type="ECO:0000259" key="11">
    <source>
        <dbReference type="PROSITE" id="PS50109"/>
    </source>
</evidence>
<dbReference type="InterPro" id="IPR004358">
    <property type="entry name" value="Sig_transdc_His_kin-like_C"/>
</dbReference>
<evidence type="ECO:0000256" key="4">
    <source>
        <dbReference type="ARBA" id="ARBA00023015"/>
    </source>
</evidence>
<sequence>MAKVLILLFLTISCIPIIAQSDYLFKNISSRDGLSNDFVRDMDVDGKGFIWIATEEGLNRWTGNGNTIYRENNSGLASNELTTVYYDAKSNSVWAGSRQKGISIFDCHTSQFSHLSTKEGLASDAITDIMPAGDEGLWITHVDNGISYYNRNTHKIYVYNSSTLSGLKDCNRCCRDDNNGYLYVGHITEGMSIINLKNKTVKKFYHDAQNPQSLPGNNVRSIYIDHKKNIWVGTNGGLALFNPMTEEFTSFRHEDDNHQSLVGDNVHHITETTNNVLWIASDLGGISTLDLNNFELKRQEDQLHLENITHINSGLSSPNTRVIMQDKFGHIWIGNHSTGVDFIENNRPLFHTLPFYSEKDGVKTPSRVYSIEANSGGEIWLGGENTLTCWQGNKVKKQWNVSSHLSHAYSVIYSMKQDSQGRLWMGIDDEGVLRYDPKNDTFKRIDLGMENIDVRTFYEDEQGQMWIGSEEGVYISHHDSIQRWNVPEWKRWNPIAFALMQDKQRKIWIGTLGVGIYVVDANHKQLTRLYDGNRLRTNNINQIYRDRDDGLWIATYNGLVYVKDTDQPEQTILYDEAYGLADNHIRAIQQDKLGNIWVSTYTGIACFNVYRQKFYNYDYHNGIPAGGFIEGSATILPDGTICFGSLHGVCSFNPQLINNTDIVSPIQLIACESFDRKVINRKAETTVPNDKGVISLPYYRNTFRFLFTVPDYAQEGLVEYAYQMEGLDRTWYDTEGEQQITFRNIDPGKYIFRVKARLKNGEWDEKNTASIHIVINPPIWATWYAKSLYTLLILCIIYLIFRSYKKRLLLKSSLKVEKNSLEMEKRNRQKEQELHNERLRFYTNIAHELRTPLTLIIGPLEDLKDNKGIPAAFRTKIQTIYRSAVQLLNLINQLMEFRKTETQNRQLTVGKGNLSNLITEIGLRYKELNQNEHVRINVKVEPVQENIYFDADIITIILNNLLSNAIKYTRAGHITLSMHRIKANGISYVEMIVADTGYGIDAESLPHIYDRYYQAKGKHQASGTGIGLALVKSLVDLHHGSLEVESAVEKGTTFRFRIQTDYNYPEALHKEEKVVTVVKEMAEDAEPESAFPILLVVEDNADIREYIANELQDTYKILQANNGKEGLILALRYTPNIIVSDIMMPEMDGIAMCKGIKENMNTSHIPVILLTAKDSIQDKEEGYDSGADSYLTKPFSAKLLRSRIKNLLEMRKRLARQIVENVPSTVVKNTEKRQSTSSPHPQLNRLDEAFLSKLTSLIEDNLDVEKIDTAFMIDCMNMSYSAFYRKVKALTELSPNEFVRKIKLRNSAHLLLTGEHNVSEAASMTGFNNMAHFRDCFKKEYGIPPSEYQKRYRQG</sequence>
<dbReference type="InterPro" id="IPR013783">
    <property type="entry name" value="Ig-like_fold"/>
</dbReference>
<keyword evidence="5" id="KW-0238">DNA-binding</keyword>
<dbReference type="SUPFAM" id="SSF55874">
    <property type="entry name" value="ATPase domain of HSP90 chaperone/DNA topoisomerase II/histidine kinase"/>
    <property type="match status" value="1"/>
</dbReference>
<gene>
    <name evidence="13" type="ORF">F3B85_17300</name>
</gene>
<protein>
    <recommendedName>
        <fullName evidence="2">histidine kinase</fullName>
        <ecNumber evidence="2">2.7.13.3</ecNumber>
    </recommendedName>
</protein>
<dbReference type="InterPro" id="IPR009057">
    <property type="entry name" value="Homeodomain-like_sf"/>
</dbReference>
<keyword evidence="8" id="KW-0175">Coiled coil</keyword>
<dbReference type="Proteomes" id="UP000478493">
    <property type="component" value="Unassembled WGS sequence"/>
</dbReference>
<feature type="coiled-coil region" evidence="8">
    <location>
        <begin position="811"/>
        <end position="840"/>
    </location>
</feature>
<dbReference type="InterPro" id="IPR003594">
    <property type="entry name" value="HATPase_dom"/>
</dbReference>
<evidence type="ECO:0000256" key="6">
    <source>
        <dbReference type="ARBA" id="ARBA00023163"/>
    </source>
</evidence>
<organism evidence="13 14">
    <name type="scientific">Bacteroides ovatus</name>
    <dbReference type="NCBI Taxonomy" id="28116"/>
    <lineage>
        <taxon>Bacteria</taxon>
        <taxon>Pseudomonadati</taxon>
        <taxon>Bacteroidota</taxon>
        <taxon>Bacteroidia</taxon>
        <taxon>Bacteroidales</taxon>
        <taxon>Bacteroidaceae</taxon>
        <taxon>Bacteroides</taxon>
    </lineage>
</organism>
<evidence type="ECO:0000259" key="12">
    <source>
        <dbReference type="PROSITE" id="PS50110"/>
    </source>
</evidence>
<evidence type="ECO:0000313" key="14">
    <source>
        <dbReference type="Proteomes" id="UP000478493"/>
    </source>
</evidence>
<evidence type="ECO:0000256" key="1">
    <source>
        <dbReference type="ARBA" id="ARBA00000085"/>
    </source>
</evidence>
<accession>A0A5M5M1L4</accession>
<dbReference type="SUPFAM" id="SSF46689">
    <property type="entry name" value="Homeodomain-like"/>
    <property type="match status" value="1"/>
</dbReference>
<evidence type="ECO:0000313" key="13">
    <source>
        <dbReference type="EMBL" id="KAA4533109.1"/>
    </source>
</evidence>
<dbReference type="InterPro" id="IPR036890">
    <property type="entry name" value="HATPase_C_sf"/>
</dbReference>
<keyword evidence="9" id="KW-0472">Membrane</keyword>
<dbReference type="Pfam" id="PF00512">
    <property type="entry name" value="HisKA"/>
    <property type="match status" value="1"/>
</dbReference>
<evidence type="ECO:0000256" key="9">
    <source>
        <dbReference type="SAM" id="Phobius"/>
    </source>
</evidence>
<dbReference type="SMART" id="SM00388">
    <property type="entry name" value="HisKA"/>
    <property type="match status" value="1"/>
</dbReference>
<dbReference type="PROSITE" id="PS01124">
    <property type="entry name" value="HTH_ARAC_FAMILY_2"/>
    <property type="match status" value="1"/>
</dbReference>
<dbReference type="CDD" id="cd00082">
    <property type="entry name" value="HisKA"/>
    <property type="match status" value="1"/>
</dbReference>